<dbReference type="SUPFAM" id="SSF81901">
    <property type="entry name" value="HCP-like"/>
    <property type="match status" value="4"/>
</dbReference>
<evidence type="ECO:0000313" key="2">
    <source>
        <dbReference type="EMBL" id="MEN3540773.1"/>
    </source>
</evidence>
<dbReference type="PANTHER" id="PTHR11102">
    <property type="entry name" value="SEL-1-LIKE PROTEIN"/>
    <property type="match status" value="1"/>
</dbReference>
<dbReference type="InterPro" id="IPR011990">
    <property type="entry name" value="TPR-like_helical_dom_sf"/>
</dbReference>
<dbReference type="PANTHER" id="PTHR11102:SF160">
    <property type="entry name" value="ERAD-ASSOCIATED E3 UBIQUITIN-PROTEIN LIGASE COMPONENT HRD3"/>
    <property type="match status" value="1"/>
</dbReference>
<evidence type="ECO:0000256" key="1">
    <source>
        <dbReference type="SAM" id="MobiDB-lite"/>
    </source>
</evidence>
<dbReference type="Gene3D" id="1.25.40.10">
    <property type="entry name" value="Tetratricopeptide repeat domain"/>
    <property type="match status" value="4"/>
</dbReference>
<gene>
    <name evidence="2" type="ORF">AAH991_37065</name>
</gene>
<evidence type="ECO:0000313" key="3">
    <source>
        <dbReference type="Proteomes" id="UP001447516"/>
    </source>
</evidence>
<proteinExistence type="predicted"/>
<dbReference type="RefSeq" id="WP_346230620.1">
    <property type="nucleotide sequence ID" value="NZ_JBDJAW010000059.1"/>
</dbReference>
<name>A0ABV0AZT0_9ACTN</name>
<dbReference type="Proteomes" id="UP001447516">
    <property type="component" value="Unassembled WGS sequence"/>
</dbReference>
<feature type="region of interest" description="Disordered" evidence="1">
    <location>
        <begin position="428"/>
        <end position="449"/>
    </location>
</feature>
<protein>
    <submittedName>
        <fullName evidence="2">Tetratricopeptide repeat protein</fullName>
    </submittedName>
</protein>
<accession>A0ABV0AZT0</accession>
<keyword evidence="3" id="KW-1185">Reference proteome</keyword>
<dbReference type="EMBL" id="JBDJAW010000059">
    <property type="protein sequence ID" value="MEN3540773.1"/>
    <property type="molecule type" value="Genomic_DNA"/>
</dbReference>
<reference evidence="2 3" key="1">
    <citation type="submission" date="2024-05" db="EMBL/GenBank/DDBJ databases">
        <title>Microbispora sp.ZYX-F-249.</title>
        <authorList>
            <person name="Xie H."/>
        </authorList>
    </citation>
    <scope>NUCLEOTIDE SEQUENCE [LARGE SCALE GENOMIC DNA]</scope>
    <source>
        <strain evidence="2 3">ZYX-F-249</strain>
    </source>
</reference>
<dbReference type="InterPro" id="IPR050767">
    <property type="entry name" value="Sel1_AlgK"/>
</dbReference>
<sequence>MARPPGDRGDGVQVFLGYLTQARSAAWNPSVQWLSRHSGIPRTTVESLVDGTRKRLPNWTAQVERLLEAYREKVTEDERGDPDAVLGDMAAWRQAYDEAQNGRRPACPLPMAAAPVPPPATAGPGRPIGWFRPLDLEVHPAIRVDAAGRELEELPAYIPRSHDETLAQLVSEARAGESRLVVLVGDSSTGKTRALWEAVRTLPESWRLWHPIEPSRPAAVLTELRSIGPYTVVWLNESQHYLLTADPAVGERIAGGLRELLRARERGPVLVLGTLWPAYWKALTAVPPTGRPDPYAQARELIKNASIRLPESFTGTDLDTASRQAGNTGDPRLAEALRRAPEGRLTQYLAGGPALLELYDNAEPAARAVLDAAIDARRLGHGPALPHLLLAEAAPGYLGDEQWHLLGDDWLERALAYLTDHRSCRGARPPLTRLRPRPGAGHAPAARSGGEPAYRLADYLEQHGARTRRFLCPPATFWNAATRHAASVSDHRALAKAARDRGRNRHAFALHQAVADAGDTSVLRDLARMREQTGEHESAERLARAAADAGHFLALWDLARAREQTGDQESADRLARAALDARRIAALLPEMAREREQAGDHEGAEHLARAAADAGHTYALFDLAATWIQAGDHEGARRLYQAVEDAEFATDPLAEMIRKRQQAGDHESAERLARAAADTGHTTALRNLAQERHLAGDYESAERMYQAIADAGDTSALDDQARAREQAGDHEGAERLYRAAADAGHTYALRKRAREREEAGDHEGAERLYQTITDAGHTSALGDLARIREQAGDHKGAERLTRAAADAGDTYALRDLARMREQAGDHEGAERLYRTITDSGSTSALRDLARIREQAGDHEGAERLARAAADTGHALGLRELGWKRKQAGDYEGAERFAQAAVDTGDTSALWDLAEVREQIGDQEGAERFARAAADIGNIGVLDDLSWKREKAGDYEGAERLYQAIADTGHTTALRDLARVRERAGDQEGAERFARAAADAGRPYVLYELTQMREQAGDHEGAERLARIAADAGDATALYDLAKRRVQKGQGGRWADLLRFGLEADGSAARPW</sequence>
<comment type="caution">
    <text evidence="2">The sequence shown here is derived from an EMBL/GenBank/DDBJ whole genome shotgun (WGS) entry which is preliminary data.</text>
</comment>
<organism evidence="2 3">
    <name type="scientific">Microbispora maris</name>
    <dbReference type="NCBI Taxonomy" id="3144104"/>
    <lineage>
        <taxon>Bacteria</taxon>
        <taxon>Bacillati</taxon>
        <taxon>Actinomycetota</taxon>
        <taxon>Actinomycetes</taxon>
        <taxon>Streptosporangiales</taxon>
        <taxon>Streptosporangiaceae</taxon>
        <taxon>Microbispora</taxon>
    </lineage>
</organism>